<dbReference type="RefSeq" id="WP_171186631.1">
    <property type="nucleotide sequence ID" value="NZ_WTPX01000059.1"/>
</dbReference>
<name>A0ABX1VDN0_9PLAN</name>
<sequence length="155" mass="15590">MSTPSRRSLLPVACLAVGVLAGSVGTAVLSPAPLKAEAVDRNEKMAIFTSPLSIGRPGEGVFVLDGTTGTLVGGVVGNNGGFTTSYMRNVAADFGDRAGLAEYVVVSGTTDNGGGMIYIAENRSGVVAAYGIPAGNGRQLPLVPAGTFNFKAAVQ</sequence>
<evidence type="ECO:0000256" key="1">
    <source>
        <dbReference type="SAM" id="SignalP"/>
    </source>
</evidence>
<dbReference type="PROSITE" id="PS51318">
    <property type="entry name" value="TAT"/>
    <property type="match status" value="1"/>
</dbReference>
<reference evidence="2 3" key="1">
    <citation type="journal article" date="2020" name="Syst. Appl. Microbiol.">
        <title>Alienimonas chondri sp. nov., a novel planctomycete isolated from the biofilm of the red alga Chondrus crispus.</title>
        <authorList>
            <person name="Vitorino I."/>
            <person name="Albuquerque L."/>
            <person name="Wiegand S."/>
            <person name="Kallscheuer N."/>
            <person name="da Costa M.S."/>
            <person name="Lobo-da-Cunha A."/>
            <person name="Jogler C."/>
            <person name="Lage O.M."/>
        </authorList>
    </citation>
    <scope>NUCLEOTIDE SEQUENCE [LARGE SCALE GENOMIC DNA]</scope>
    <source>
        <strain evidence="2 3">LzC2</strain>
    </source>
</reference>
<organism evidence="2 3">
    <name type="scientific">Alienimonas chondri</name>
    <dbReference type="NCBI Taxonomy" id="2681879"/>
    <lineage>
        <taxon>Bacteria</taxon>
        <taxon>Pseudomonadati</taxon>
        <taxon>Planctomycetota</taxon>
        <taxon>Planctomycetia</taxon>
        <taxon>Planctomycetales</taxon>
        <taxon>Planctomycetaceae</taxon>
        <taxon>Alienimonas</taxon>
    </lineage>
</organism>
<evidence type="ECO:0008006" key="4">
    <source>
        <dbReference type="Google" id="ProtNLM"/>
    </source>
</evidence>
<keyword evidence="3" id="KW-1185">Reference proteome</keyword>
<evidence type="ECO:0000313" key="2">
    <source>
        <dbReference type="EMBL" id="NNJ26025.1"/>
    </source>
</evidence>
<feature type="chain" id="PRO_5045854164" description="Lactonase family protein" evidence="1">
    <location>
        <begin position="22"/>
        <end position="155"/>
    </location>
</feature>
<protein>
    <recommendedName>
        <fullName evidence="4">Lactonase family protein</fullName>
    </recommendedName>
</protein>
<proteinExistence type="predicted"/>
<gene>
    <name evidence="2" type="ORF">LzC2_21040</name>
</gene>
<dbReference type="EMBL" id="WTPX01000059">
    <property type="protein sequence ID" value="NNJ26025.1"/>
    <property type="molecule type" value="Genomic_DNA"/>
</dbReference>
<evidence type="ECO:0000313" key="3">
    <source>
        <dbReference type="Proteomes" id="UP000609651"/>
    </source>
</evidence>
<dbReference type="Proteomes" id="UP000609651">
    <property type="component" value="Unassembled WGS sequence"/>
</dbReference>
<keyword evidence="1" id="KW-0732">Signal</keyword>
<comment type="caution">
    <text evidence="2">The sequence shown here is derived from an EMBL/GenBank/DDBJ whole genome shotgun (WGS) entry which is preliminary data.</text>
</comment>
<feature type="signal peptide" evidence="1">
    <location>
        <begin position="1"/>
        <end position="21"/>
    </location>
</feature>
<dbReference type="InterPro" id="IPR006311">
    <property type="entry name" value="TAT_signal"/>
</dbReference>
<accession>A0ABX1VDN0</accession>